<dbReference type="KEGG" id="sva:SVA_0787"/>
<sequence>MFRWAVFIYRWPQAMTKKEMPAGFPLSPRDAGGNVLVLGVLVTVRSVESCKNGLPVEDQERLMALVGQKRKIVQFDRFGFVWLSFAETENSEDFCLFPSEVSLA</sequence>
<proteinExistence type="predicted"/>
<evidence type="ECO:0000313" key="1">
    <source>
        <dbReference type="EMBL" id="BAU47366.1"/>
    </source>
</evidence>
<name>A0A1B4V1K0_9GAMM</name>
<keyword evidence="2" id="KW-1185">Reference proteome</keyword>
<accession>A0A1B4V1K0</accession>
<gene>
    <name evidence="1" type="ORF">SVA_0787</name>
</gene>
<reference evidence="1 2" key="1">
    <citation type="submission" date="2015-08" db="EMBL/GenBank/DDBJ databases">
        <title>Complete genome sequence of Sulfurifustis variabilis.</title>
        <authorList>
            <person name="Miura A."/>
            <person name="Kojima H."/>
            <person name="Fukui M."/>
        </authorList>
    </citation>
    <scope>NUCLEOTIDE SEQUENCE [LARGE SCALE GENOMIC DNA]</scope>
    <source>
        <strain evidence="2">skN76</strain>
    </source>
</reference>
<evidence type="ECO:0000313" key="2">
    <source>
        <dbReference type="Proteomes" id="UP000218899"/>
    </source>
</evidence>
<organism evidence="1 2">
    <name type="scientific">Sulfurifustis variabilis</name>
    <dbReference type="NCBI Taxonomy" id="1675686"/>
    <lineage>
        <taxon>Bacteria</taxon>
        <taxon>Pseudomonadati</taxon>
        <taxon>Pseudomonadota</taxon>
        <taxon>Gammaproteobacteria</taxon>
        <taxon>Acidiferrobacterales</taxon>
        <taxon>Acidiferrobacteraceae</taxon>
        <taxon>Sulfurifustis</taxon>
    </lineage>
</organism>
<protein>
    <submittedName>
        <fullName evidence="1">Uncharacterized protein</fullName>
    </submittedName>
</protein>
<dbReference type="EMBL" id="AP014936">
    <property type="protein sequence ID" value="BAU47366.1"/>
    <property type="molecule type" value="Genomic_DNA"/>
</dbReference>
<dbReference type="AlphaFoldDB" id="A0A1B4V1K0"/>
<dbReference type="Proteomes" id="UP000218899">
    <property type="component" value="Chromosome"/>
</dbReference>